<reference evidence="2" key="1">
    <citation type="submission" date="2017-02" db="UniProtKB">
        <authorList>
            <consortium name="WormBaseParasite"/>
        </authorList>
    </citation>
    <scope>IDENTIFICATION</scope>
</reference>
<name>A0A0N5AT25_9BILA</name>
<proteinExistence type="predicted"/>
<sequence>MMIHDDQYDAKSDSAVCSRKRAEHCFMNLFNKIMDTCGGSGLLFSCYHYNFIDLCISIEAGNCSKSQVGHYARTAYHQQKVICEKERRFRHDAKARQRTSTMHRRTLPHELQFISLFGYLQTKCARVKAGNCRDVSGQEGLDECEKQLRYTDSNEWLRHKLLRLRLDSPKKQLSSQNHQQQCSSIHSALTEIYLIHRTYCPQIYATRCFCNSLNEKHSCNIDCSQVDLQFHGASLSWSELRDQYSASKNCFHDRIFFIALPVLVLILN</sequence>
<dbReference type="WBParaSite" id="SMUV_0000796301-mRNA-1">
    <property type="protein sequence ID" value="SMUV_0000796301-mRNA-1"/>
    <property type="gene ID" value="SMUV_0000796301"/>
</dbReference>
<evidence type="ECO:0000313" key="2">
    <source>
        <dbReference type="WBParaSite" id="SMUV_0000796301-mRNA-1"/>
    </source>
</evidence>
<organism evidence="1 2">
    <name type="scientific">Syphacia muris</name>
    <dbReference type="NCBI Taxonomy" id="451379"/>
    <lineage>
        <taxon>Eukaryota</taxon>
        <taxon>Metazoa</taxon>
        <taxon>Ecdysozoa</taxon>
        <taxon>Nematoda</taxon>
        <taxon>Chromadorea</taxon>
        <taxon>Rhabditida</taxon>
        <taxon>Spirurina</taxon>
        <taxon>Oxyuridomorpha</taxon>
        <taxon>Oxyuroidea</taxon>
        <taxon>Oxyuridae</taxon>
        <taxon>Syphacia</taxon>
    </lineage>
</organism>
<accession>A0A0N5AT25</accession>
<evidence type="ECO:0000313" key="1">
    <source>
        <dbReference type="Proteomes" id="UP000046393"/>
    </source>
</evidence>
<dbReference type="Proteomes" id="UP000046393">
    <property type="component" value="Unplaced"/>
</dbReference>
<protein>
    <submittedName>
        <fullName evidence="2">GDNF domain-containing protein</fullName>
    </submittedName>
</protein>
<keyword evidence="1" id="KW-1185">Reference proteome</keyword>
<dbReference type="AlphaFoldDB" id="A0A0N5AT25"/>